<evidence type="ECO:0000256" key="1">
    <source>
        <dbReference type="ARBA" id="ARBA00004123"/>
    </source>
</evidence>
<keyword evidence="6 9" id="KW-0508">mRNA splicing</keyword>
<evidence type="ECO:0000259" key="10">
    <source>
        <dbReference type="SMART" id="SM00651"/>
    </source>
</evidence>
<dbReference type="GO" id="GO:0000387">
    <property type="term" value="P:spliceosomal snRNP assembly"/>
    <property type="evidence" value="ECO:0007669"/>
    <property type="project" value="UniProtKB-UniRule"/>
</dbReference>
<accession>A0A0A9ZGR0</accession>
<dbReference type="GO" id="GO:0003723">
    <property type="term" value="F:RNA binding"/>
    <property type="evidence" value="ECO:0007669"/>
    <property type="project" value="UniProtKB-KW"/>
</dbReference>
<keyword evidence="4 9" id="KW-0747">Spliceosome</keyword>
<dbReference type="GO" id="GO:0005687">
    <property type="term" value="C:U4 snRNP"/>
    <property type="evidence" value="ECO:0007669"/>
    <property type="project" value="UniProtKB-UniRule"/>
</dbReference>
<evidence type="ECO:0000256" key="5">
    <source>
        <dbReference type="ARBA" id="ARBA00022884"/>
    </source>
</evidence>
<dbReference type="SUPFAM" id="SSF50182">
    <property type="entry name" value="Sm-like ribonucleoproteins"/>
    <property type="match status" value="1"/>
</dbReference>
<dbReference type="SMART" id="SM00651">
    <property type="entry name" value="Sm"/>
    <property type="match status" value="1"/>
</dbReference>
<dbReference type="AlphaFoldDB" id="A0A0A9ZGR0"/>
<evidence type="ECO:0000256" key="9">
    <source>
        <dbReference type="RuleBase" id="RU365053"/>
    </source>
</evidence>
<dbReference type="InterPro" id="IPR027078">
    <property type="entry name" value="snRNP-E"/>
</dbReference>
<dbReference type="CDD" id="cd01718">
    <property type="entry name" value="Sm_E"/>
    <property type="match status" value="1"/>
</dbReference>
<keyword evidence="8 9" id="KW-0687">Ribonucleoprotein</keyword>
<name>A0A0A9ZGR0_LYGHE</name>
<gene>
    <name evidence="11" type="primary">SmE_0</name>
    <name evidence="11" type="ORF">CM83_3285</name>
</gene>
<evidence type="ECO:0000313" key="11">
    <source>
        <dbReference type="EMBL" id="JAG41215.1"/>
    </source>
</evidence>
<comment type="subcellular location">
    <subcellularLocation>
        <location evidence="1 9">Nucleus</location>
    </subcellularLocation>
</comment>
<evidence type="ECO:0000256" key="3">
    <source>
        <dbReference type="ARBA" id="ARBA00022664"/>
    </source>
</evidence>
<feature type="domain" description="Sm" evidence="10">
    <location>
        <begin position="28"/>
        <end position="120"/>
    </location>
</feature>
<sequence>SKVKKLRGAIQLHSMPLEKSKSLVQPINQLFRFMNEGEPIRVWLRDETSCFIDGRITGFDEYMNCVLDDASEVCPSIFISFHSQLSPHYSPSTQVSAKTGDRQNLGRILLRGDCITMISHL</sequence>
<dbReference type="GO" id="GO:0005682">
    <property type="term" value="C:U5 snRNP"/>
    <property type="evidence" value="ECO:0007669"/>
    <property type="project" value="UniProtKB-UniRule"/>
</dbReference>
<keyword evidence="3 9" id="KW-0507">mRNA processing</keyword>
<dbReference type="Gene3D" id="2.30.30.100">
    <property type="match status" value="1"/>
</dbReference>
<reference evidence="11" key="1">
    <citation type="journal article" date="2014" name="PLoS ONE">
        <title>Transcriptome-Based Identification of ABC Transporters in the Western Tarnished Plant Bug Lygus hesperus.</title>
        <authorList>
            <person name="Hull J.J."/>
            <person name="Chaney K."/>
            <person name="Geib S.M."/>
            <person name="Fabrick J.A."/>
            <person name="Brent C.S."/>
            <person name="Walsh D."/>
            <person name="Lavine L.C."/>
        </authorList>
    </citation>
    <scope>NUCLEOTIDE SEQUENCE</scope>
</reference>
<dbReference type="GO" id="GO:0005686">
    <property type="term" value="C:U2 snRNP"/>
    <property type="evidence" value="ECO:0007669"/>
    <property type="project" value="UniProtKB-UniRule"/>
</dbReference>
<comment type="similarity">
    <text evidence="2 9">Belongs to the snRNP Sm proteins family.</text>
</comment>
<dbReference type="EMBL" id="GBHO01002389">
    <property type="protein sequence ID" value="JAG41215.1"/>
    <property type="molecule type" value="Transcribed_RNA"/>
</dbReference>
<evidence type="ECO:0000256" key="2">
    <source>
        <dbReference type="ARBA" id="ARBA00006850"/>
    </source>
</evidence>
<evidence type="ECO:0000256" key="8">
    <source>
        <dbReference type="ARBA" id="ARBA00023274"/>
    </source>
</evidence>
<dbReference type="GO" id="GO:0046540">
    <property type="term" value="C:U4/U6 x U5 tri-snRNP complex"/>
    <property type="evidence" value="ECO:0007669"/>
    <property type="project" value="UniProtKB-UniRule"/>
</dbReference>
<dbReference type="PANTHER" id="PTHR11193">
    <property type="entry name" value="SMALL NUCLEAR RIBONUCLEOPROTEIN E"/>
    <property type="match status" value="1"/>
</dbReference>
<dbReference type="Pfam" id="PF01423">
    <property type="entry name" value="LSM"/>
    <property type="match status" value="1"/>
</dbReference>
<protein>
    <recommendedName>
        <fullName evidence="9">Small nuclear ribonucleoprotein E</fullName>
        <shortName evidence="9">snRNP-E</shortName>
    </recommendedName>
    <alternativeName>
        <fullName evidence="9">Sm protein E</fullName>
    </alternativeName>
</protein>
<keyword evidence="7 9" id="KW-0539">Nucleus</keyword>
<evidence type="ECO:0000256" key="4">
    <source>
        <dbReference type="ARBA" id="ARBA00022728"/>
    </source>
</evidence>
<organism evidence="11">
    <name type="scientific">Lygus hesperus</name>
    <name type="common">Western plant bug</name>
    <dbReference type="NCBI Taxonomy" id="30085"/>
    <lineage>
        <taxon>Eukaryota</taxon>
        <taxon>Metazoa</taxon>
        <taxon>Ecdysozoa</taxon>
        <taxon>Arthropoda</taxon>
        <taxon>Hexapoda</taxon>
        <taxon>Insecta</taxon>
        <taxon>Pterygota</taxon>
        <taxon>Neoptera</taxon>
        <taxon>Paraneoptera</taxon>
        <taxon>Hemiptera</taxon>
        <taxon>Heteroptera</taxon>
        <taxon>Panheteroptera</taxon>
        <taxon>Cimicomorpha</taxon>
        <taxon>Miridae</taxon>
        <taxon>Mirini</taxon>
        <taxon>Lygus</taxon>
    </lineage>
</organism>
<evidence type="ECO:0000256" key="6">
    <source>
        <dbReference type="ARBA" id="ARBA00023187"/>
    </source>
</evidence>
<dbReference type="GO" id="GO:0005685">
    <property type="term" value="C:U1 snRNP"/>
    <property type="evidence" value="ECO:0007669"/>
    <property type="project" value="UniProtKB-UniRule"/>
</dbReference>
<comment type="function">
    <text evidence="9">Plays a role in pre-mRNA splicing as a core component of the spliceosomal U1, U2, U4 and U5 small nuclear ribonucleoproteins (snRNPs), the building blocks of the spliceosome.</text>
</comment>
<keyword evidence="5 9" id="KW-0694">RNA-binding</keyword>
<proteinExistence type="inferred from homology"/>
<evidence type="ECO:0000256" key="7">
    <source>
        <dbReference type="ARBA" id="ARBA00023242"/>
    </source>
</evidence>
<dbReference type="InterPro" id="IPR001163">
    <property type="entry name" value="Sm_dom_euk/arc"/>
</dbReference>
<reference evidence="11" key="2">
    <citation type="submission" date="2014-07" db="EMBL/GenBank/DDBJ databases">
        <authorList>
            <person name="Hull J."/>
        </authorList>
    </citation>
    <scope>NUCLEOTIDE SEQUENCE</scope>
</reference>
<dbReference type="InterPro" id="IPR010920">
    <property type="entry name" value="LSM_dom_sf"/>
</dbReference>
<feature type="non-terminal residue" evidence="11">
    <location>
        <position position="1"/>
    </location>
</feature>
<dbReference type="GO" id="GO:0005681">
    <property type="term" value="C:spliceosomal complex"/>
    <property type="evidence" value="ECO:0007669"/>
    <property type="project" value="UniProtKB-KW"/>
</dbReference>